<dbReference type="GO" id="GO:0016114">
    <property type="term" value="P:terpenoid biosynthetic process"/>
    <property type="evidence" value="ECO:0007669"/>
    <property type="project" value="InterPro"/>
</dbReference>
<keyword evidence="11" id="KW-1185">Reference proteome</keyword>
<dbReference type="InterPro" id="IPR020555">
    <property type="entry name" value="MECDP_synthase_CS"/>
</dbReference>
<keyword evidence="5 7" id="KW-0414">Isoprene biosynthesis</keyword>
<comment type="cofactor">
    <cofactor evidence="7">
        <name>a divalent metal cation</name>
        <dbReference type="ChEBI" id="CHEBI:60240"/>
    </cofactor>
    <text evidence="7">Binds 1 divalent metal cation per subunit.</text>
</comment>
<comment type="similarity">
    <text evidence="7 8">Belongs to the IspF family.</text>
</comment>
<evidence type="ECO:0000313" key="11">
    <source>
        <dbReference type="Proteomes" id="UP000320496"/>
    </source>
</evidence>
<evidence type="ECO:0000256" key="1">
    <source>
        <dbReference type="ARBA" id="ARBA00000200"/>
    </source>
</evidence>
<evidence type="ECO:0000256" key="3">
    <source>
        <dbReference type="ARBA" id="ARBA00012579"/>
    </source>
</evidence>
<dbReference type="Pfam" id="PF02542">
    <property type="entry name" value="YgbB"/>
    <property type="match status" value="1"/>
</dbReference>
<dbReference type="InterPro" id="IPR036571">
    <property type="entry name" value="MECDP_synthase_sf"/>
</dbReference>
<dbReference type="EMBL" id="CP036275">
    <property type="protein sequence ID" value="QDU37573.1"/>
    <property type="molecule type" value="Genomic_DNA"/>
</dbReference>
<dbReference type="SUPFAM" id="SSF69765">
    <property type="entry name" value="IpsF-like"/>
    <property type="match status" value="1"/>
</dbReference>
<feature type="binding site" evidence="7">
    <location>
        <begin position="35"/>
        <end position="36"/>
    </location>
    <ligand>
        <name>4-CDP-2-C-methyl-D-erythritol 2-phosphate</name>
        <dbReference type="ChEBI" id="CHEBI:57919"/>
    </ligand>
</feature>
<feature type="domain" description="2-C-methyl-D-erythritol 2,4-cyclodiphosphate synthase" evidence="9">
    <location>
        <begin position="2"/>
        <end position="155"/>
    </location>
</feature>
<protein>
    <recommendedName>
        <fullName evidence="3 7">2-C-methyl-D-erythritol 2,4-cyclodiphosphate synthase</fullName>
        <shortName evidence="7">MECDP-synthase</shortName>
        <shortName evidence="7">MECPP-synthase</shortName>
        <shortName evidence="7">MECPS</shortName>
        <ecNumber evidence="3 7">4.6.1.12</ecNumber>
    </recommendedName>
</protein>
<evidence type="ECO:0000256" key="5">
    <source>
        <dbReference type="ARBA" id="ARBA00023229"/>
    </source>
</evidence>
<feature type="binding site" evidence="7">
    <location>
        <position position="9"/>
    </location>
    <ligand>
        <name>a divalent metal cation</name>
        <dbReference type="ChEBI" id="CHEBI:60240"/>
    </ligand>
</feature>
<evidence type="ECO:0000256" key="6">
    <source>
        <dbReference type="ARBA" id="ARBA00023239"/>
    </source>
</evidence>
<dbReference type="CDD" id="cd00554">
    <property type="entry name" value="MECDP_synthase"/>
    <property type="match status" value="1"/>
</dbReference>
<dbReference type="GO" id="GO:0046872">
    <property type="term" value="F:metal ion binding"/>
    <property type="evidence" value="ECO:0007669"/>
    <property type="project" value="UniProtKB-KW"/>
</dbReference>
<dbReference type="InterPro" id="IPR003526">
    <property type="entry name" value="MECDP_synthase"/>
</dbReference>
<evidence type="ECO:0000256" key="4">
    <source>
        <dbReference type="ARBA" id="ARBA00022723"/>
    </source>
</evidence>
<organism evidence="10 11">
    <name type="scientific">Maioricimonas rarisocia</name>
    <dbReference type="NCBI Taxonomy" id="2528026"/>
    <lineage>
        <taxon>Bacteria</taxon>
        <taxon>Pseudomonadati</taxon>
        <taxon>Planctomycetota</taxon>
        <taxon>Planctomycetia</taxon>
        <taxon>Planctomycetales</taxon>
        <taxon>Planctomycetaceae</taxon>
        <taxon>Maioricimonas</taxon>
    </lineage>
</organism>
<feature type="site" description="Transition state stabilizer" evidence="7">
    <location>
        <position position="35"/>
    </location>
</feature>
<reference evidence="10 11" key="1">
    <citation type="submission" date="2019-02" db="EMBL/GenBank/DDBJ databases">
        <title>Deep-cultivation of Planctomycetes and their phenomic and genomic characterization uncovers novel biology.</title>
        <authorList>
            <person name="Wiegand S."/>
            <person name="Jogler M."/>
            <person name="Boedeker C."/>
            <person name="Pinto D."/>
            <person name="Vollmers J."/>
            <person name="Rivas-Marin E."/>
            <person name="Kohn T."/>
            <person name="Peeters S.H."/>
            <person name="Heuer A."/>
            <person name="Rast P."/>
            <person name="Oberbeckmann S."/>
            <person name="Bunk B."/>
            <person name="Jeske O."/>
            <person name="Meyerdierks A."/>
            <person name="Storesund J.E."/>
            <person name="Kallscheuer N."/>
            <person name="Luecker S."/>
            <person name="Lage O.M."/>
            <person name="Pohl T."/>
            <person name="Merkel B.J."/>
            <person name="Hornburger P."/>
            <person name="Mueller R.-W."/>
            <person name="Bruemmer F."/>
            <person name="Labrenz M."/>
            <person name="Spormann A.M."/>
            <person name="Op den Camp H."/>
            <person name="Overmann J."/>
            <person name="Amann R."/>
            <person name="Jetten M.S.M."/>
            <person name="Mascher T."/>
            <person name="Medema M.H."/>
            <person name="Devos D.P."/>
            <person name="Kaster A.-K."/>
            <person name="Ovreas L."/>
            <person name="Rohde M."/>
            <person name="Galperin M.Y."/>
            <person name="Jogler C."/>
        </authorList>
    </citation>
    <scope>NUCLEOTIDE SEQUENCE [LARGE SCALE GENOMIC DNA]</scope>
    <source>
        <strain evidence="10 11">Mal4</strain>
    </source>
</reference>
<dbReference type="PANTHER" id="PTHR43181">
    <property type="entry name" value="2-C-METHYL-D-ERYTHRITOL 2,4-CYCLODIPHOSPHATE SYNTHASE, CHLOROPLASTIC"/>
    <property type="match status" value="1"/>
</dbReference>
<comment type="subunit">
    <text evidence="7">Homotrimer.</text>
</comment>
<dbReference type="NCBIfam" id="TIGR00151">
    <property type="entry name" value="ispF"/>
    <property type="match status" value="1"/>
</dbReference>
<feature type="binding site" evidence="7">
    <location>
        <position position="143"/>
    </location>
    <ligand>
        <name>4-CDP-2-C-methyl-D-erythritol 2-phosphate</name>
        <dbReference type="ChEBI" id="CHEBI:57919"/>
    </ligand>
</feature>
<evidence type="ECO:0000256" key="8">
    <source>
        <dbReference type="RuleBase" id="RU004395"/>
    </source>
</evidence>
<gene>
    <name evidence="7 10" type="primary">ispF</name>
    <name evidence="10" type="ORF">Mal4_18880</name>
</gene>
<keyword evidence="6 7" id="KW-0456">Lyase</keyword>
<name>A0A517Z549_9PLAN</name>
<comment type="function">
    <text evidence="7">Involved in the biosynthesis of isopentenyl diphosphate (IPP) and dimethylallyl diphosphate (DMAPP), two major building blocks of isoprenoid compounds. Catalyzes the conversion of 4-diphosphocytidyl-2-C-methyl-D-erythritol 2-phosphate (CDP-ME2P) to 2-C-methyl-D-erythritol 2,4-cyclodiphosphate (ME-CPP) with a corresponding release of cytidine 5-monophosphate (CMP).</text>
</comment>
<dbReference type="KEGG" id="mri:Mal4_18880"/>
<feature type="binding site" evidence="7">
    <location>
        <position position="43"/>
    </location>
    <ligand>
        <name>a divalent metal cation</name>
        <dbReference type="ChEBI" id="CHEBI:60240"/>
    </ligand>
</feature>
<dbReference type="OrthoDB" id="9804336at2"/>
<dbReference type="AlphaFoldDB" id="A0A517Z549"/>
<feature type="binding site" evidence="7">
    <location>
        <position position="11"/>
    </location>
    <ligand>
        <name>a divalent metal cation</name>
        <dbReference type="ChEBI" id="CHEBI:60240"/>
    </ligand>
</feature>
<evidence type="ECO:0000259" key="9">
    <source>
        <dbReference type="Pfam" id="PF02542"/>
    </source>
</evidence>
<evidence type="ECO:0000256" key="7">
    <source>
        <dbReference type="HAMAP-Rule" id="MF_00107"/>
    </source>
</evidence>
<dbReference type="EC" id="4.6.1.12" evidence="3 7"/>
<dbReference type="HAMAP" id="MF_00107">
    <property type="entry name" value="IspF"/>
    <property type="match status" value="1"/>
</dbReference>
<dbReference type="GO" id="GO:0019288">
    <property type="term" value="P:isopentenyl diphosphate biosynthetic process, methylerythritol 4-phosphate pathway"/>
    <property type="evidence" value="ECO:0007669"/>
    <property type="project" value="UniProtKB-UniRule"/>
</dbReference>
<keyword evidence="4 7" id="KW-0479">Metal-binding</keyword>
<comment type="pathway">
    <text evidence="2 7">Isoprenoid biosynthesis; isopentenyl diphosphate biosynthesis via DXP pathway; isopentenyl diphosphate from 1-deoxy-D-xylulose 5-phosphate: step 4/6.</text>
</comment>
<dbReference type="PANTHER" id="PTHR43181:SF1">
    <property type="entry name" value="2-C-METHYL-D-ERYTHRITOL 2,4-CYCLODIPHOSPHATE SYNTHASE, CHLOROPLASTIC"/>
    <property type="match status" value="1"/>
</dbReference>
<dbReference type="GO" id="GO:0008685">
    <property type="term" value="F:2-C-methyl-D-erythritol 2,4-cyclodiphosphate synthase activity"/>
    <property type="evidence" value="ECO:0007669"/>
    <property type="project" value="UniProtKB-UniRule"/>
</dbReference>
<dbReference type="RefSeq" id="WP_145368491.1">
    <property type="nucleotide sequence ID" value="NZ_CP036275.1"/>
</dbReference>
<dbReference type="UniPathway" id="UPA00056">
    <property type="reaction ID" value="UER00095"/>
</dbReference>
<accession>A0A517Z549</accession>
<dbReference type="Gene3D" id="3.30.1330.50">
    <property type="entry name" value="2-C-methyl-D-erythritol 2,4-cyclodiphosphate synthase"/>
    <property type="match status" value="1"/>
</dbReference>
<evidence type="ECO:0000256" key="2">
    <source>
        <dbReference type="ARBA" id="ARBA00004709"/>
    </source>
</evidence>
<feature type="binding site" evidence="7">
    <location>
        <begin position="9"/>
        <end position="11"/>
    </location>
    <ligand>
        <name>4-CDP-2-C-methyl-D-erythritol 2-phosphate</name>
        <dbReference type="ChEBI" id="CHEBI:57919"/>
    </ligand>
</feature>
<proteinExistence type="inferred from homology"/>
<comment type="catalytic activity">
    <reaction evidence="1 7 8">
        <text>4-CDP-2-C-methyl-D-erythritol 2-phosphate = 2-C-methyl-D-erythritol 2,4-cyclic diphosphate + CMP</text>
        <dbReference type="Rhea" id="RHEA:23864"/>
        <dbReference type="ChEBI" id="CHEBI:57919"/>
        <dbReference type="ChEBI" id="CHEBI:58483"/>
        <dbReference type="ChEBI" id="CHEBI:60377"/>
        <dbReference type="EC" id="4.6.1.12"/>
    </reaction>
</comment>
<evidence type="ECO:0000313" key="10">
    <source>
        <dbReference type="EMBL" id="QDU37573.1"/>
    </source>
</evidence>
<dbReference type="Proteomes" id="UP000320496">
    <property type="component" value="Chromosome"/>
</dbReference>
<dbReference type="PROSITE" id="PS01350">
    <property type="entry name" value="ISPF"/>
    <property type="match status" value="1"/>
</dbReference>
<feature type="binding site" evidence="7">
    <location>
        <begin position="57"/>
        <end position="59"/>
    </location>
    <ligand>
        <name>4-CDP-2-C-methyl-D-erythritol 2-phosphate</name>
        <dbReference type="ChEBI" id="CHEBI:57919"/>
    </ligand>
</feature>
<feature type="site" description="Transition state stabilizer" evidence="7">
    <location>
        <position position="134"/>
    </location>
</feature>
<sequence length="160" mass="17123">MFRVGLGHDTHRLIAQVPLVIGGIRIEHDRGPDAHSDGDVLLHAVTDALLGATGMGDIGEWFPDTDPQHAGADSSVLLSQVVAEVHSRGWEVINADCIVFAQKPKLSPYKQAMAQRVAELLEIPADRVNVKAKTGEKVGPIGREEAIAAEVVALLQSRAE</sequence>
<feature type="binding site" evidence="7">
    <location>
        <begin position="62"/>
        <end position="66"/>
    </location>
    <ligand>
        <name>4-CDP-2-C-methyl-D-erythritol 2-phosphate</name>
        <dbReference type="ChEBI" id="CHEBI:57919"/>
    </ligand>
</feature>
<comment type="caution">
    <text evidence="7">Lacks conserved residue(s) required for the propagation of feature annotation.</text>
</comment>